<dbReference type="InterPro" id="IPR013078">
    <property type="entry name" value="His_Pase_superF_clade-1"/>
</dbReference>
<dbReference type="PANTHER" id="PTHR47580:SF1">
    <property type="entry name" value="PHOSPHOGLYCERATE MUTASE FAMILY PROTEIN"/>
    <property type="match status" value="1"/>
</dbReference>
<organism evidence="2 3">
    <name type="scientific">Coccomyxa subellipsoidea</name>
    <dbReference type="NCBI Taxonomy" id="248742"/>
    <lineage>
        <taxon>Eukaryota</taxon>
        <taxon>Viridiplantae</taxon>
        <taxon>Chlorophyta</taxon>
        <taxon>core chlorophytes</taxon>
        <taxon>Trebouxiophyceae</taxon>
        <taxon>Trebouxiophyceae incertae sedis</taxon>
        <taxon>Coccomyxaceae</taxon>
        <taxon>Coccomyxa</taxon>
    </lineage>
</organism>
<feature type="region of interest" description="Disordered" evidence="1">
    <location>
        <begin position="281"/>
        <end position="300"/>
    </location>
</feature>
<name>A0ABR2YIX7_9CHLO</name>
<dbReference type="Proteomes" id="UP001491310">
    <property type="component" value="Unassembled WGS sequence"/>
</dbReference>
<sequence>MQRPPISKGGHLQERLSLARHCMRWTPQGRRKHVLKMCQSLPRLNCSSNQPDPRDSLSDISLPETRLAANCGSPVASDASSKPRNSHLRVPFQQTDQTKERTQGRVTITNENGTQVVYHTSRRDALHQMLFGVGVLSSDSLRWMWAPRTAEAALVQFPASSLHNKYFLVRAGEGESEAENYVLTNPVAKTSMSSGLSQRGKAQVVRETAPALRAMGACNADCWLWPSITQRSYQTAEILGALLGVGRSRIVPEYSFLDPRGLGALEGLTWESARLQVASGDQLSPEWRPPRGTDGTPNESISDVLVRVRQVLSVMETQYSGANVIMVSPDSDNLSVLQAALLGLDLRRHGDLAMRPGEVRAVELAAEAPTYYSGKVACARPPNCL</sequence>
<proteinExistence type="predicted"/>
<dbReference type="SUPFAM" id="SSF53254">
    <property type="entry name" value="Phosphoglycerate mutase-like"/>
    <property type="match status" value="1"/>
</dbReference>
<dbReference type="PANTHER" id="PTHR47580">
    <property type="entry name" value="PHOSPHOGLYCERATE MUTASE FAMILY PROTEIN"/>
    <property type="match status" value="1"/>
</dbReference>
<accession>A0ABR2YIX7</accession>
<feature type="region of interest" description="Disordered" evidence="1">
    <location>
        <begin position="70"/>
        <end position="102"/>
    </location>
</feature>
<protein>
    <recommendedName>
        <fullName evidence="4">Phosphoglycerate mutase-like protein</fullName>
    </recommendedName>
</protein>
<dbReference type="EMBL" id="JALJOT010000010">
    <property type="protein sequence ID" value="KAK9906375.1"/>
    <property type="molecule type" value="Genomic_DNA"/>
</dbReference>
<evidence type="ECO:0008006" key="4">
    <source>
        <dbReference type="Google" id="ProtNLM"/>
    </source>
</evidence>
<evidence type="ECO:0000313" key="3">
    <source>
        <dbReference type="Proteomes" id="UP001491310"/>
    </source>
</evidence>
<comment type="caution">
    <text evidence="2">The sequence shown here is derived from an EMBL/GenBank/DDBJ whole genome shotgun (WGS) entry which is preliminary data.</text>
</comment>
<keyword evidence="3" id="KW-1185">Reference proteome</keyword>
<dbReference type="Gene3D" id="3.40.50.1240">
    <property type="entry name" value="Phosphoglycerate mutase-like"/>
    <property type="match status" value="1"/>
</dbReference>
<dbReference type="Pfam" id="PF00300">
    <property type="entry name" value="His_Phos_1"/>
    <property type="match status" value="1"/>
</dbReference>
<dbReference type="InterPro" id="IPR029033">
    <property type="entry name" value="His_PPase_superfam"/>
</dbReference>
<reference evidence="2 3" key="1">
    <citation type="journal article" date="2024" name="Nat. Commun.">
        <title>Phylogenomics reveals the evolutionary origins of lichenization in chlorophyte algae.</title>
        <authorList>
            <person name="Puginier C."/>
            <person name="Libourel C."/>
            <person name="Otte J."/>
            <person name="Skaloud P."/>
            <person name="Haon M."/>
            <person name="Grisel S."/>
            <person name="Petersen M."/>
            <person name="Berrin J.G."/>
            <person name="Delaux P.M."/>
            <person name="Dal Grande F."/>
            <person name="Keller J."/>
        </authorList>
    </citation>
    <scope>NUCLEOTIDE SEQUENCE [LARGE SCALE GENOMIC DNA]</scope>
    <source>
        <strain evidence="2 3">SAG 216-7</strain>
    </source>
</reference>
<evidence type="ECO:0000313" key="2">
    <source>
        <dbReference type="EMBL" id="KAK9906375.1"/>
    </source>
</evidence>
<gene>
    <name evidence="2" type="ORF">WJX75_000782</name>
</gene>
<evidence type="ECO:0000256" key="1">
    <source>
        <dbReference type="SAM" id="MobiDB-lite"/>
    </source>
</evidence>